<evidence type="ECO:0000313" key="5">
    <source>
        <dbReference type="Proteomes" id="UP000826462"/>
    </source>
</evidence>
<dbReference type="Gene3D" id="3.30.450.380">
    <property type="match status" value="1"/>
</dbReference>
<dbReference type="CDD" id="cd00060">
    <property type="entry name" value="FHA"/>
    <property type="match status" value="1"/>
</dbReference>
<sequence>MLKLQIHTRNAPVRTIEIEQSCTIGKSPDCDVVVKGMLIGKVHARLVREYHAWYLEDHGGIVATLVNGSPVVRYGPLGETDQIEIGTTVIRIGPVTRSTAAASKAGTKPTGSAPLAEDDATLAEARVPVAGCDVQPAAHPQARPAVAAEQTGMYALLTDGQMTRPVLAINGALSIDARDSTRDATEAQENGLVHRTPSYEPGVPRASQIPTPQPYAPHTQVFPRPDVTHAGAAAFSSDPEASTEQLVNAPSREPINSAAGVELRKLAHMKVIAALDLRRLNVSRMADEELRTTVGAALDEILANDATFRRADIDAGTLKKSVFDEIIGLGPLEELLADPGISEIMVNCHDEIFVEQDGRLARSPVIFTDDRAVLGAIERIVAPIGRRIDESSPMVDARLKDGSRVNAVIPPLALKGPSITIRKFSRRKLNGTDLIAFGSMSADMLEFLQTAVQQRANIVISGGTGSGKTTLLNVLSGYIPDDERIVTVEDAAELQLSQPNLVSLEARPANMEGKGAIPIRDLVKNCLRMRPDRIVVGECRGGEALDMLQAMNTGHDGSLTTAHANSPRDCIARLEVMTLMAGLDLPVQAIREQVCSAVDIIVQQSRFSCGSRRVTHVTEVSGMESGVIQLQDVFVFRETGFGANGRIQGDFVPTAYIPDFYQDLLRRSIAVNTDIFTRSE</sequence>
<evidence type="ECO:0000256" key="2">
    <source>
        <dbReference type="SAM" id="MobiDB-lite"/>
    </source>
</evidence>
<dbReference type="Gene3D" id="3.40.50.300">
    <property type="entry name" value="P-loop containing nucleotide triphosphate hydrolases"/>
    <property type="match status" value="1"/>
</dbReference>
<dbReference type="InterPro" id="IPR050921">
    <property type="entry name" value="T4SS_GSP_E_ATPase"/>
</dbReference>
<keyword evidence="5" id="KW-1185">Reference proteome</keyword>
<evidence type="ECO:0000259" key="3">
    <source>
        <dbReference type="SMART" id="SM00240"/>
    </source>
</evidence>
<dbReference type="InterPro" id="IPR000253">
    <property type="entry name" value="FHA_dom"/>
</dbReference>
<evidence type="ECO:0000313" key="4">
    <source>
        <dbReference type="EMBL" id="QYD72397.1"/>
    </source>
</evidence>
<dbReference type="SUPFAM" id="SSF52540">
    <property type="entry name" value="P-loop containing nucleoside triphosphate hydrolases"/>
    <property type="match status" value="1"/>
</dbReference>
<dbReference type="PANTHER" id="PTHR30486:SF15">
    <property type="entry name" value="TYPE II_IV SECRETION SYSTEM ATPASE"/>
    <property type="match status" value="1"/>
</dbReference>
<dbReference type="SUPFAM" id="SSF49879">
    <property type="entry name" value="SMAD/FHA domain"/>
    <property type="match status" value="1"/>
</dbReference>
<protein>
    <submittedName>
        <fullName evidence="4">Flp pilus assembly complex ATPase component TadA</fullName>
    </submittedName>
</protein>
<dbReference type="InterPro" id="IPR008984">
    <property type="entry name" value="SMAD_FHA_dom_sf"/>
</dbReference>
<comment type="similarity">
    <text evidence="1">Belongs to the GSP E family.</text>
</comment>
<proteinExistence type="inferred from homology"/>
<dbReference type="EMBL" id="CP080096">
    <property type="protein sequence ID" value="QYD72397.1"/>
    <property type="molecule type" value="Genomic_DNA"/>
</dbReference>
<gene>
    <name evidence="4" type="primary">tadA</name>
    <name evidence="4" type="ORF">KZJ38_21955</name>
</gene>
<dbReference type="InterPro" id="IPR027417">
    <property type="entry name" value="P-loop_NTPase"/>
</dbReference>
<name>A0ABX8UVQ6_9BURK</name>
<feature type="region of interest" description="Disordered" evidence="2">
    <location>
        <begin position="179"/>
        <end position="206"/>
    </location>
</feature>
<organism evidence="4 5">
    <name type="scientific">Paraburkholderia edwinii</name>
    <dbReference type="NCBI Taxonomy" id="2861782"/>
    <lineage>
        <taxon>Bacteria</taxon>
        <taxon>Pseudomonadati</taxon>
        <taxon>Pseudomonadota</taxon>
        <taxon>Betaproteobacteria</taxon>
        <taxon>Burkholderiales</taxon>
        <taxon>Burkholderiaceae</taxon>
        <taxon>Paraburkholderia</taxon>
    </lineage>
</organism>
<dbReference type="PANTHER" id="PTHR30486">
    <property type="entry name" value="TWITCHING MOTILITY PROTEIN PILT"/>
    <property type="match status" value="1"/>
</dbReference>
<accession>A0ABX8UVQ6</accession>
<dbReference type="Pfam" id="PF00437">
    <property type="entry name" value="T2SSE"/>
    <property type="match status" value="1"/>
</dbReference>
<dbReference type="RefSeq" id="WP_219801821.1">
    <property type="nucleotide sequence ID" value="NZ_CP080096.1"/>
</dbReference>
<dbReference type="Gene3D" id="2.60.200.20">
    <property type="match status" value="1"/>
</dbReference>
<dbReference type="Proteomes" id="UP000826462">
    <property type="component" value="Chromosome 2"/>
</dbReference>
<dbReference type="InterPro" id="IPR001482">
    <property type="entry name" value="T2SS/T4SS_dom"/>
</dbReference>
<evidence type="ECO:0000256" key="1">
    <source>
        <dbReference type="ARBA" id="ARBA00006611"/>
    </source>
</evidence>
<reference evidence="4 5" key="1">
    <citation type="submission" date="2021-07" db="EMBL/GenBank/DDBJ databases">
        <title>Paraburkholderia edwinii protects Aspergillus sp. from phenazines by acting as a toxin sponge.</title>
        <authorList>
            <person name="Dahlstrom K.M."/>
            <person name="Newman D.K."/>
        </authorList>
    </citation>
    <scope>NUCLEOTIDE SEQUENCE [LARGE SCALE GENOMIC DNA]</scope>
    <source>
        <strain evidence="4 5">Pe01</strain>
    </source>
</reference>
<dbReference type="Pfam" id="PF00498">
    <property type="entry name" value="FHA"/>
    <property type="match status" value="1"/>
</dbReference>
<feature type="domain" description="FHA" evidence="3">
    <location>
        <begin position="21"/>
        <end position="71"/>
    </location>
</feature>
<dbReference type="CDD" id="cd01130">
    <property type="entry name" value="VirB11-like_ATPase"/>
    <property type="match status" value="1"/>
</dbReference>
<dbReference type="SMART" id="SM00240">
    <property type="entry name" value="FHA"/>
    <property type="match status" value="1"/>
</dbReference>